<evidence type="ECO:0000256" key="4">
    <source>
        <dbReference type="SAM" id="SignalP"/>
    </source>
</evidence>
<dbReference type="Gene3D" id="3.30.2080.10">
    <property type="entry name" value="GH92 mannosidase domain"/>
    <property type="match status" value="1"/>
</dbReference>
<evidence type="ECO:0000256" key="1">
    <source>
        <dbReference type="ARBA" id="ARBA00001913"/>
    </source>
</evidence>
<dbReference type="SUPFAM" id="SSF48208">
    <property type="entry name" value="Six-hairpin glycosidases"/>
    <property type="match status" value="1"/>
</dbReference>
<keyword evidence="7" id="KW-0378">Hydrolase</keyword>
<dbReference type="Pfam" id="PF17678">
    <property type="entry name" value="Glyco_hydro_92N"/>
    <property type="match status" value="1"/>
</dbReference>
<dbReference type="InterPro" id="IPR005887">
    <property type="entry name" value="GH92_a_mannosidase_put"/>
</dbReference>
<dbReference type="GO" id="GO:0016798">
    <property type="term" value="F:hydrolase activity, acting on glycosyl bonds"/>
    <property type="evidence" value="ECO:0007669"/>
    <property type="project" value="UniProtKB-KW"/>
</dbReference>
<dbReference type="Gene3D" id="1.20.1050.60">
    <property type="entry name" value="alpha-1,2-mannosidase"/>
    <property type="match status" value="1"/>
</dbReference>
<comment type="subunit">
    <text evidence="2">Monomer.</text>
</comment>
<dbReference type="InterPro" id="IPR012939">
    <property type="entry name" value="Glyco_hydro_92"/>
</dbReference>
<dbReference type="PANTHER" id="PTHR12143">
    <property type="entry name" value="PEPTIDE N-GLYCANASE PNGASE -RELATED"/>
    <property type="match status" value="1"/>
</dbReference>
<evidence type="ECO:0000313" key="8">
    <source>
        <dbReference type="Proteomes" id="UP001165444"/>
    </source>
</evidence>
<dbReference type="InterPro" id="IPR008928">
    <property type="entry name" value="6-hairpin_glycosidase_sf"/>
</dbReference>
<dbReference type="Proteomes" id="UP001165444">
    <property type="component" value="Unassembled WGS sequence"/>
</dbReference>
<dbReference type="Gene3D" id="1.20.1610.10">
    <property type="entry name" value="alpha-1,2-mannosidases domains"/>
    <property type="match status" value="1"/>
</dbReference>
<dbReference type="PANTHER" id="PTHR12143:SF39">
    <property type="entry name" value="SECRETED PROTEIN"/>
    <property type="match status" value="1"/>
</dbReference>
<keyword evidence="8" id="KW-1185">Reference proteome</keyword>
<evidence type="ECO:0000259" key="5">
    <source>
        <dbReference type="Pfam" id="PF07971"/>
    </source>
</evidence>
<sequence length="779" mass="87125">MRYSKLIGSLLAAACSVVAFAQSSVIERVNPIIGTNGMGHTFPGACVPFGLVQLSPDTDTIPHNVDGKYQPRAYEYCAGYQYKDSSIVGFSHTHFSGTGHSDLGDILIMPTTGSLKLNPGTATNPDGGYRSRYSHNTEVSKPGYYEVLLSDYGVKAQLTTTQRVGIHKYTYPAQAKEQRIILDLIHGIYNYDGKVLWASLRVENDTLLTGYRITNGWARTNYTYFAISFSKPIVHYGCEEKAKVNYRGGYGKFNMKENFPDIGGRKIVAYFEFDPKASQQLEVKVALSGVSTAGALKNLQAEAASAGFDELASRASNTWNKALSVIEANGNDDQLAMLYTSLYHTMINPCVYTDVDGQYRGIDQNIHTADGFTNYTVFSVWDTYRALHPLFNIINRQVNTDIAKSMMKHAEQSVHKILPIWSHMANENWCMIGYHSVSVLADAIAKGLPIDKEEALAAMINSSTIPYLDGIKEYMEKGYVPLERNGSAGSLTLEYAYDDWTIYQTALRAGDQQVAETYKKRAANYNQVFDPSIGYARPKLKDGSFKKDFNLLSTHGEGFIEGNALNYSFYVPQDVNGLIRNMGGEKSFISKLDSLFTMHLPEEFFAQTEDVTKEGLLGGYVQGNEPSHHIPFLYAWTSNPWKTQYWQREIMNKMYRNNIDGLCGNDDCGQMSAWYIFSALGFYPVCPGTDQYVLGAPYLPYIKLNLESGNTFEVKAPKVSDKNRYVKSVKWNGKPYDKGFITQQDIMNGGVLEFEMSSKPNKKRLFTGDNQPYSLTQAE</sequence>
<evidence type="ECO:0000259" key="6">
    <source>
        <dbReference type="Pfam" id="PF17678"/>
    </source>
</evidence>
<dbReference type="Pfam" id="PF07971">
    <property type="entry name" value="Glyco_hydro_92"/>
    <property type="match status" value="1"/>
</dbReference>
<dbReference type="InterPro" id="IPR050883">
    <property type="entry name" value="PNGase"/>
</dbReference>
<feature type="domain" description="Glycosyl hydrolase family 92" evidence="5">
    <location>
        <begin position="295"/>
        <end position="757"/>
    </location>
</feature>
<comment type="cofactor">
    <cofactor evidence="1">
        <name>Ca(2+)</name>
        <dbReference type="ChEBI" id="CHEBI:29108"/>
    </cofactor>
</comment>
<feature type="signal peptide" evidence="4">
    <location>
        <begin position="1"/>
        <end position="21"/>
    </location>
</feature>
<dbReference type="RefSeq" id="WP_243325828.1">
    <property type="nucleotide sequence ID" value="NZ_JAKZMM010000034.1"/>
</dbReference>
<gene>
    <name evidence="7" type="ORF">MUN53_12770</name>
</gene>
<evidence type="ECO:0000313" key="7">
    <source>
        <dbReference type="EMBL" id="MCJ2381470.1"/>
    </source>
</evidence>
<proteinExistence type="predicted"/>
<dbReference type="NCBIfam" id="TIGR01180">
    <property type="entry name" value="aman2_put"/>
    <property type="match status" value="1"/>
</dbReference>
<keyword evidence="4" id="KW-0732">Signal</keyword>
<feature type="domain" description="Glycosyl hydrolase family 92 N-terminal" evidence="6">
    <location>
        <begin position="29"/>
        <end position="288"/>
    </location>
</feature>
<reference evidence="7 8" key="1">
    <citation type="submission" date="2022-03" db="EMBL/GenBank/DDBJ databases">
        <title>Parabacteroides sp. nov. isolated from swine feces.</title>
        <authorList>
            <person name="Bak J.E."/>
        </authorList>
    </citation>
    <scope>NUCLEOTIDE SEQUENCE [LARGE SCALE GENOMIC DNA]</scope>
    <source>
        <strain evidence="7 8">AGMB00274</strain>
    </source>
</reference>
<organism evidence="7 8">
    <name type="scientific">Parabacteroides faecalis</name>
    <dbReference type="NCBI Taxonomy" id="2924040"/>
    <lineage>
        <taxon>Bacteria</taxon>
        <taxon>Pseudomonadati</taxon>
        <taxon>Bacteroidota</taxon>
        <taxon>Bacteroidia</taxon>
        <taxon>Bacteroidales</taxon>
        <taxon>Tannerellaceae</taxon>
        <taxon>Parabacteroides</taxon>
    </lineage>
</organism>
<accession>A0ABT0C3L8</accession>
<keyword evidence="7" id="KW-0326">Glycosidase</keyword>
<dbReference type="EC" id="3.2.1.-" evidence="7"/>
<dbReference type="Gene3D" id="2.70.98.10">
    <property type="match status" value="1"/>
</dbReference>
<name>A0ABT0C3L8_9BACT</name>
<dbReference type="EMBL" id="JAKZMM010000034">
    <property type="protein sequence ID" value="MCJ2381470.1"/>
    <property type="molecule type" value="Genomic_DNA"/>
</dbReference>
<evidence type="ECO:0000256" key="3">
    <source>
        <dbReference type="ARBA" id="ARBA00022837"/>
    </source>
</evidence>
<comment type="caution">
    <text evidence="7">The sequence shown here is derived from an EMBL/GenBank/DDBJ whole genome shotgun (WGS) entry which is preliminary data.</text>
</comment>
<dbReference type="InterPro" id="IPR041371">
    <property type="entry name" value="GH92_N"/>
</dbReference>
<dbReference type="InterPro" id="IPR014718">
    <property type="entry name" value="GH-type_carb-bd"/>
</dbReference>
<feature type="chain" id="PRO_5045248018" evidence="4">
    <location>
        <begin position="22"/>
        <end position="779"/>
    </location>
</feature>
<evidence type="ECO:0000256" key="2">
    <source>
        <dbReference type="ARBA" id="ARBA00011245"/>
    </source>
</evidence>
<protein>
    <submittedName>
        <fullName evidence="7">GH92 family glycosyl hydrolase</fullName>
        <ecNumber evidence="7">3.2.1.-</ecNumber>
    </submittedName>
</protein>
<keyword evidence="3" id="KW-0106">Calcium</keyword>